<dbReference type="GO" id="GO:0003677">
    <property type="term" value="F:DNA binding"/>
    <property type="evidence" value="ECO:0007669"/>
    <property type="project" value="UniProtKB-KW"/>
</dbReference>
<dbReference type="Proteomes" id="UP000298030">
    <property type="component" value="Unassembled WGS sequence"/>
</dbReference>
<dbReference type="GO" id="GO:0043138">
    <property type="term" value="F:3'-5' DNA helicase activity"/>
    <property type="evidence" value="ECO:0007669"/>
    <property type="project" value="UniProtKB-EC"/>
</dbReference>
<evidence type="ECO:0000259" key="6">
    <source>
        <dbReference type="PROSITE" id="PS51194"/>
    </source>
</evidence>
<dbReference type="SUPFAM" id="SSF52540">
    <property type="entry name" value="P-loop containing nucleoside triphosphate hydrolases"/>
    <property type="match status" value="1"/>
</dbReference>
<evidence type="ECO:0000256" key="4">
    <source>
        <dbReference type="ARBA" id="ARBA00034617"/>
    </source>
</evidence>
<evidence type="ECO:0000256" key="1">
    <source>
        <dbReference type="ARBA" id="ARBA00005446"/>
    </source>
</evidence>
<evidence type="ECO:0000313" key="8">
    <source>
        <dbReference type="Proteomes" id="UP000298030"/>
    </source>
</evidence>
<dbReference type="Gene3D" id="3.40.50.300">
    <property type="entry name" value="P-loop containing nucleotide triphosphate hydrolases"/>
    <property type="match status" value="1"/>
</dbReference>
<keyword evidence="8" id="KW-1185">Reference proteome</keyword>
<protein>
    <recommendedName>
        <fullName evidence="5">DNA 3'-5' helicase</fullName>
        <ecNumber evidence="5">5.6.2.4</ecNumber>
    </recommendedName>
</protein>
<organism evidence="7 8">
    <name type="scientific">Coprinellus micaceus</name>
    <name type="common">Glistening ink-cap mushroom</name>
    <name type="synonym">Coprinus micaceus</name>
    <dbReference type="NCBI Taxonomy" id="71717"/>
    <lineage>
        <taxon>Eukaryota</taxon>
        <taxon>Fungi</taxon>
        <taxon>Dikarya</taxon>
        <taxon>Basidiomycota</taxon>
        <taxon>Agaricomycotina</taxon>
        <taxon>Agaricomycetes</taxon>
        <taxon>Agaricomycetidae</taxon>
        <taxon>Agaricales</taxon>
        <taxon>Agaricineae</taxon>
        <taxon>Psathyrellaceae</taxon>
        <taxon>Coprinellus</taxon>
    </lineage>
</organism>
<dbReference type="GO" id="GO:0005737">
    <property type="term" value="C:cytoplasm"/>
    <property type="evidence" value="ECO:0007669"/>
    <property type="project" value="TreeGrafter"/>
</dbReference>
<sequence>MNDGYEVAKKLGVKFYHANSEEYPISQEQRQQIYQEFLDGTFKGMVASTALGAGTDYPHIRLSCHLGAMYGMVNFVQQSSRCGRDGNPAHCIVIPNMTAPTIPLGPTTEMTGVKAMHQLVYTQTHTNPQKICVRRQIGLAMDGALFCCFDFDISWQLCGICEQVVGITPDFFTEKAIAQIDPPTTQTPLLSPIVKPRQELRSDMWDTFGGCIKDTAEANAQLLEAKGAQLSVYKRVLEAIQNDCGICWINGESAIHEAYNCPRIGNQKQFAEFRRSIRYRLKGYRSSPCWKCHICSFGSDYLHKEFTKKDVAQCPCPNLFPGLLFYCWFNKDMKTKMEALFEGTWASLPDWLVAWHQELGSKLLLNLHYHHEDLRPQSGPTCGEGYDQEIVVYKVQKECRTIIFDNAYRLPVKLGSELSVMKDMAKVIMNNPDLQDVQFIAYSPQTVACIYIQMKKGEIFWPHLYGACTKTVTCPARYPAFDEPHMYRAYPGTWANTQVIGLQGSGQMACGLVISTPQDGHVLMYTVPLCGHRLFLVTPRQLSIYLHCRPEDIIQEGSTTNVMTANGQRSFRFGLEIVKVHIKLLMVPKICPAQHHVQKIRQALMQHDLKLWNLAQKDLSRYDMRRAVMGREEKIIYSNFAGGIATIEGKRRSTGEVMVCVEIGGKVLRGMIPLIYLSNGFEVGDDVVGITSEGKKVDGWVVHCMDRGMYLALPVVVGIYAYLGVW</sequence>
<dbReference type="GO" id="GO:0005694">
    <property type="term" value="C:chromosome"/>
    <property type="evidence" value="ECO:0007669"/>
    <property type="project" value="TreeGrafter"/>
</dbReference>
<keyword evidence="3" id="KW-0413">Isomerase</keyword>
<dbReference type="EMBL" id="QPFP01000524">
    <property type="protein sequence ID" value="TEB09056.1"/>
    <property type="molecule type" value="Genomic_DNA"/>
</dbReference>
<dbReference type="Pfam" id="PF00271">
    <property type="entry name" value="Helicase_C"/>
    <property type="match status" value="1"/>
</dbReference>
<comment type="caution">
    <text evidence="7">The sequence shown here is derived from an EMBL/GenBank/DDBJ whole genome shotgun (WGS) entry which is preliminary data.</text>
</comment>
<evidence type="ECO:0000313" key="7">
    <source>
        <dbReference type="EMBL" id="TEB09056.1"/>
    </source>
</evidence>
<dbReference type="PROSITE" id="PS51194">
    <property type="entry name" value="HELICASE_CTER"/>
    <property type="match status" value="1"/>
</dbReference>
<dbReference type="InterPro" id="IPR001650">
    <property type="entry name" value="Helicase_C-like"/>
</dbReference>
<feature type="domain" description="Helicase C-terminal" evidence="6">
    <location>
        <begin position="1"/>
        <end position="140"/>
    </location>
</feature>
<evidence type="ECO:0000256" key="3">
    <source>
        <dbReference type="ARBA" id="ARBA00023235"/>
    </source>
</evidence>
<name>A0A4Y7RJQ7_COPMI</name>
<evidence type="ECO:0000256" key="5">
    <source>
        <dbReference type="ARBA" id="ARBA00034808"/>
    </source>
</evidence>
<evidence type="ECO:0000256" key="2">
    <source>
        <dbReference type="ARBA" id="ARBA00023125"/>
    </source>
</evidence>
<comment type="similarity">
    <text evidence="1">Belongs to the helicase family. RecQ subfamily.</text>
</comment>
<dbReference type="OrthoDB" id="3151137at2759"/>
<keyword evidence="2" id="KW-0238">DNA-binding</keyword>
<dbReference type="EC" id="5.6.2.4" evidence="5"/>
<dbReference type="GO" id="GO:0000724">
    <property type="term" value="P:double-strand break repair via homologous recombination"/>
    <property type="evidence" value="ECO:0007669"/>
    <property type="project" value="TreeGrafter"/>
</dbReference>
<proteinExistence type="inferred from homology"/>
<comment type="catalytic activity">
    <reaction evidence="4">
        <text>Couples ATP hydrolysis with the unwinding of duplex DNA by translocating in the 3'-5' direction.</text>
        <dbReference type="EC" id="5.6.2.4"/>
    </reaction>
</comment>
<dbReference type="GO" id="GO:0009378">
    <property type="term" value="F:four-way junction helicase activity"/>
    <property type="evidence" value="ECO:0007669"/>
    <property type="project" value="TreeGrafter"/>
</dbReference>
<gene>
    <name evidence="7" type="ORF">FA13DRAFT_1722647</name>
</gene>
<dbReference type="InterPro" id="IPR027417">
    <property type="entry name" value="P-loop_NTPase"/>
</dbReference>
<dbReference type="PANTHER" id="PTHR13710">
    <property type="entry name" value="DNA HELICASE RECQ FAMILY MEMBER"/>
    <property type="match status" value="1"/>
</dbReference>
<accession>A0A4Y7RJQ7</accession>
<dbReference type="STRING" id="71717.A0A4Y7RJQ7"/>
<dbReference type="AlphaFoldDB" id="A0A4Y7RJQ7"/>
<dbReference type="SMART" id="SM00490">
    <property type="entry name" value="HELICc"/>
    <property type="match status" value="1"/>
</dbReference>
<reference evidence="7 8" key="1">
    <citation type="journal article" date="2019" name="Nat. Ecol. Evol.">
        <title>Megaphylogeny resolves global patterns of mushroom evolution.</title>
        <authorList>
            <person name="Varga T."/>
            <person name="Krizsan K."/>
            <person name="Foldi C."/>
            <person name="Dima B."/>
            <person name="Sanchez-Garcia M."/>
            <person name="Sanchez-Ramirez S."/>
            <person name="Szollosi G.J."/>
            <person name="Szarkandi J.G."/>
            <person name="Papp V."/>
            <person name="Albert L."/>
            <person name="Andreopoulos W."/>
            <person name="Angelini C."/>
            <person name="Antonin V."/>
            <person name="Barry K.W."/>
            <person name="Bougher N.L."/>
            <person name="Buchanan P."/>
            <person name="Buyck B."/>
            <person name="Bense V."/>
            <person name="Catcheside P."/>
            <person name="Chovatia M."/>
            <person name="Cooper J."/>
            <person name="Damon W."/>
            <person name="Desjardin D."/>
            <person name="Finy P."/>
            <person name="Geml J."/>
            <person name="Haridas S."/>
            <person name="Hughes K."/>
            <person name="Justo A."/>
            <person name="Karasinski D."/>
            <person name="Kautmanova I."/>
            <person name="Kiss B."/>
            <person name="Kocsube S."/>
            <person name="Kotiranta H."/>
            <person name="LaButti K.M."/>
            <person name="Lechner B.E."/>
            <person name="Liimatainen K."/>
            <person name="Lipzen A."/>
            <person name="Lukacs Z."/>
            <person name="Mihaltcheva S."/>
            <person name="Morgado L.N."/>
            <person name="Niskanen T."/>
            <person name="Noordeloos M.E."/>
            <person name="Ohm R.A."/>
            <person name="Ortiz-Santana B."/>
            <person name="Ovrebo C."/>
            <person name="Racz N."/>
            <person name="Riley R."/>
            <person name="Savchenko A."/>
            <person name="Shiryaev A."/>
            <person name="Soop K."/>
            <person name="Spirin V."/>
            <person name="Szebenyi C."/>
            <person name="Tomsovsky M."/>
            <person name="Tulloss R.E."/>
            <person name="Uehling J."/>
            <person name="Grigoriev I.V."/>
            <person name="Vagvolgyi C."/>
            <person name="Papp T."/>
            <person name="Martin F.M."/>
            <person name="Miettinen O."/>
            <person name="Hibbett D.S."/>
            <person name="Nagy L.G."/>
        </authorList>
    </citation>
    <scope>NUCLEOTIDE SEQUENCE [LARGE SCALE GENOMIC DNA]</scope>
    <source>
        <strain evidence="7 8">FP101781</strain>
    </source>
</reference>
<dbReference type="PANTHER" id="PTHR13710:SF105">
    <property type="entry name" value="ATP-DEPENDENT DNA HELICASE Q1"/>
    <property type="match status" value="1"/>
</dbReference>